<organism evidence="3 4">
    <name type="scientific">Winogradskyella sediminis</name>
    <dbReference type="NCBI Taxonomy" id="1382466"/>
    <lineage>
        <taxon>Bacteria</taxon>
        <taxon>Pseudomonadati</taxon>
        <taxon>Bacteroidota</taxon>
        <taxon>Flavobacteriia</taxon>
        <taxon>Flavobacteriales</taxon>
        <taxon>Flavobacteriaceae</taxon>
        <taxon>Winogradskyella</taxon>
    </lineage>
</organism>
<evidence type="ECO:0000313" key="4">
    <source>
        <dbReference type="Proteomes" id="UP000198963"/>
    </source>
</evidence>
<gene>
    <name evidence="3" type="ORF">SAMN04489797_2586</name>
</gene>
<dbReference type="STRING" id="1249933.SAMN04489797_2586"/>
<dbReference type="InterPro" id="IPR029062">
    <property type="entry name" value="Class_I_gatase-like"/>
</dbReference>
<dbReference type="SUPFAM" id="SSF52317">
    <property type="entry name" value="Class I glutamine amidotransferase-like"/>
    <property type="match status" value="1"/>
</dbReference>
<dbReference type="NCBIfam" id="TIGR01382">
    <property type="entry name" value="PfpI"/>
    <property type="match status" value="1"/>
</dbReference>
<evidence type="ECO:0000259" key="2">
    <source>
        <dbReference type="Pfam" id="PF01965"/>
    </source>
</evidence>
<dbReference type="AlphaFoldDB" id="A0A1H1VM28"/>
<dbReference type="Proteomes" id="UP000198963">
    <property type="component" value="Chromosome I"/>
</dbReference>
<sequence>MENLNRKTVAILATNGFEESELKEPMNALKEAGADVHIVSEKSGTIKAWNDGSWSKDYDVDKTLSEVSESDYNALVLPGGVMNPDTLRQNSDAIDFIKSFFKNHKPVGAICHAPWLLAEADVLKDRKVTSYASIKKDIINAGANWEDSEVVVDQGLVTSRNPNDLPAFNSKLVEEVYEGKHEMQTA</sequence>
<feature type="domain" description="DJ-1/PfpI" evidence="2">
    <location>
        <begin position="7"/>
        <end position="175"/>
    </location>
</feature>
<dbReference type="PANTHER" id="PTHR42733">
    <property type="entry name" value="DJ-1 PROTEIN"/>
    <property type="match status" value="1"/>
</dbReference>
<dbReference type="GO" id="GO:0008233">
    <property type="term" value="F:peptidase activity"/>
    <property type="evidence" value="ECO:0007669"/>
    <property type="project" value="UniProtKB-KW"/>
</dbReference>
<proteinExistence type="inferred from homology"/>
<dbReference type="InterPro" id="IPR006286">
    <property type="entry name" value="C56_PfpI-like"/>
</dbReference>
<evidence type="ECO:0000256" key="1">
    <source>
        <dbReference type="ARBA" id="ARBA00008542"/>
    </source>
</evidence>
<protein>
    <submittedName>
        <fullName evidence="3">Protease I</fullName>
    </submittedName>
</protein>
<comment type="similarity">
    <text evidence="1">Belongs to the peptidase C56 family.</text>
</comment>
<dbReference type="GO" id="GO:0006508">
    <property type="term" value="P:proteolysis"/>
    <property type="evidence" value="ECO:0007669"/>
    <property type="project" value="UniProtKB-KW"/>
</dbReference>
<keyword evidence="3" id="KW-0378">Hydrolase</keyword>
<reference evidence="3 4" key="1">
    <citation type="submission" date="2016-10" db="EMBL/GenBank/DDBJ databases">
        <authorList>
            <person name="Varghese N."/>
            <person name="Submissions S."/>
        </authorList>
    </citation>
    <scope>NUCLEOTIDE SEQUENCE [LARGE SCALE GENOMIC DNA]</scope>
    <source>
        <strain evidence="3 4">RHA_55</strain>
    </source>
</reference>
<dbReference type="EMBL" id="LT629774">
    <property type="protein sequence ID" value="SDS85441.1"/>
    <property type="molecule type" value="Genomic_DNA"/>
</dbReference>
<dbReference type="PANTHER" id="PTHR42733:SF12">
    <property type="entry name" value="PROTEINASE"/>
    <property type="match status" value="1"/>
</dbReference>
<dbReference type="RefSeq" id="WP_092447083.1">
    <property type="nucleotide sequence ID" value="NZ_LT629774.1"/>
</dbReference>
<dbReference type="InterPro" id="IPR002818">
    <property type="entry name" value="DJ-1/PfpI"/>
</dbReference>
<dbReference type="Gene3D" id="3.40.50.880">
    <property type="match status" value="1"/>
</dbReference>
<keyword evidence="4" id="KW-1185">Reference proteome</keyword>
<name>A0A1H1VM28_9FLAO</name>
<dbReference type="Pfam" id="PF01965">
    <property type="entry name" value="DJ-1_PfpI"/>
    <property type="match status" value="1"/>
</dbReference>
<evidence type="ECO:0000313" key="3">
    <source>
        <dbReference type="EMBL" id="SDS85441.1"/>
    </source>
</evidence>
<accession>A0A1H1VM28</accession>
<dbReference type="PROSITE" id="PS51276">
    <property type="entry name" value="PEPTIDASE_C56_PFPI"/>
    <property type="match status" value="1"/>
</dbReference>
<keyword evidence="3" id="KW-0645">Protease</keyword>
<dbReference type="CDD" id="cd03134">
    <property type="entry name" value="GATase1_PfpI_like"/>
    <property type="match status" value="1"/>
</dbReference>